<protein>
    <submittedName>
        <fullName evidence="1">Uncharacterized protein</fullName>
    </submittedName>
</protein>
<accession>A0ABR9PZ78</accession>
<keyword evidence="2" id="KW-1185">Reference proteome</keyword>
<dbReference type="Proteomes" id="UP001516472">
    <property type="component" value="Unassembled WGS sequence"/>
</dbReference>
<proteinExistence type="predicted"/>
<dbReference type="EMBL" id="JAAIYO010000017">
    <property type="protein sequence ID" value="MBE4753222.1"/>
    <property type="molecule type" value="Genomic_DNA"/>
</dbReference>
<comment type="caution">
    <text evidence="1">The sequence shown here is derived from an EMBL/GenBank/DDBJ whole genome shotgun (WGS) entry which is preliminary data.</text>
</comment>
<sequence length="89" mass="10126">MSCCVKTHPLAPERCGATKREVEEILFAAKVAAELARNDLPEWKQDCIETYVQCKEDHWTGSCYDCFRSCEGQQGEWPRDKCRRRGGGG</sequence>
<reference evidence="1 2" key="1">
    <citation type="submission" date="2020-02" db="EMBL/GenBank/DDBJ databases">
        <authorList>
            <person name="Babadi Z.K."/>
            <person name="Risdian C."/>
            <person name="Ebrahimipour G.H."/>
            <person name="Wink J."/>
        </authorList>
    </citation>
    <scope>NUCLEOTIDE SEQUENCE [LARGE SCALE GENOMIC DNA]</scope>
    <source>
        <strain evidence="1 2">ZKHCc1 1396</strain>
    </source>
</reference>
<evidence type="ECO:0000313" key="2">
    <source>
        <dbReference type="Proteomes" id="UP001516472"/>
    </source>
</evidence>
<name>A0ABR9PZ78_9BACT</name>
<organism evidence="1 2">
    <name type="scientific">Corallococcus soli</name>
    <dbReference type="NCBI Taxonomy" id="2710757"/>
    <lineage>
        <taxon>Bacteria</taxon>
        <taxon>Pseudomonadati</taxon>
        <taxon>Myxococcota</taxon>
        <taxon>Myxococcia</taxon>
        <taxon>Myxococcales</taxon>
        <taxon>Cystobacterineae</taxon>
        <taxon>Myxococcaceae</taxon>
        <taxon>Corallococcus</taxon>
    </lineage>
</organism>
<evidence type="ECO:0000313" key="1">
    <source>
        <dbReference type="EMBL" id="MBE4753222.1"/>
    </source>
</evidence>
<gene>
    <name evidence="1" type="ORF">G4177_34240</name>
</gene>